<dbReference type="Gene3D" id="1.20.1070.10">
    <property type="entry name" value="Rhodopsin 7-helix transmembrane proteins"/>
    <property type="match status" value="1"/>
</dbReference>
<keyword evidence="5" id="KW-0297">G-protein coupled receptor</keyword>
<dbReference type="PANTHER" id="PTHR45695:SF9">
    <property type="entry name" value="LEUCOKININ RECEPTOR"/>
    <property type="match status" value="1"/>
</dbReference>
<dbReference type="Pfam" id="PF00001">
    <property type="entry name" value="7tm_1"/>
    <property type="match status" value="1"/>
</dbReference>
<feature type="domain" description="G-protein coupled receptors family 1 profile" evidence="10">
    <location>
        <begin position="13"/>
        <end position="90"/>
    </location>
</feature>
<evidence type="ECO:0000256" key="2">
    <source>
        <dbReference type="ARBA" id="ARBA00010663"/>
    </source>
</evidence>
<evidence type="ECO:0000259" key="10">
    <source>
        <dbReference type="PROSITE" id="PS50262"/>
    </source>
</evidence>
<keyword evidence="8" id="KW-0807">Transducer</keyword>
<dbReference type="SUPFAM" id="SSF81321">
    <property type="entry name" value="Family A G protein-coupled receptor-like"/>
    <property type="match status" value="1"/>
</dbReference>
<feature type="transmembrane region" description="Helical" evidence="9">
    <location>
        <begin position="34"/>
        <end position="54"/>
    </location>
</feature>
<dbReference type="PANTHER" id="PTHR45695">
    <property type="entry name" value="LEUCOKININ RECEPTOR-RELATED"/>
    <property type="match status" value="1"/>
</dbReference>
<keyword evidence="3 9" id="KW-0812">Transmembrane</keyword>
<evidence type="ECO:0000313" key="11">
    <source>
        <dbReference type="EMBL" id="KAL3385177.1"/>
    </source>
</evidence>
<dbReference type="InterPro" id="IPR017452">
    <property type="entry name" value="GPCR_Rhodpsn_7TM"/>
</dbReference>
<evidence type="ECO:0000313" key="12">
    <source>
        <dbReference type="Proteomes" id="UP001627154"/>
    </source>
</evidence>
<evidence type="ECO:0000256" key="7">
    <source>
        <dbReference type="ARBA" id="ARBA00023170"/>
    </source>
</evidence>
<name>A0ABD2VWK6_9HYME</name>
<dbReference type="GO" id="GO:0004930">
    <property type="term" value="F:G protein-coupled receptor activity"/>
    <property type="evidence" value="ECO:0007669"/>
    <property type="project" value="UniProtKB-KW"/>
</dbReference>
<protein>
    <recommendedName>
        <fullName evidence="10">G-protein coupled receptors family 1 profile domain-containing protein</fullName>
    </recommendedName>
</protein>
<dbReference type="Proteomes" id="UP001627154">
    <property type="component" value="Unassembled WGS sequence"/>
</dbReference>
<comment type="similarity">
    <text evidence="2">Belongs to the G-protein coupled receptor 1 family.</text>
</comment>
<dbReference type="AlphaFoldDB" id="A0ABD2VWK6"/>
<keyword evidence="6 9" id="KW-0472">Membrane</keyword>
<comment type="subcellular location">
    <subcellularLocation>
        <location evidence="1">Membrane</location>
        <topology evidence="1">Multi-pass membrane protein</topology>
    </subcellularLocation>
</comment>
<sequence>MVLGVCFVVAVIANLGIAACALRYREMRTPTNLCLVNLAAADLLFALGVPAVAYTRLTQSWRLGELVCRLLPYSQVMTLFSFSLSLNRLSSFVRKLARTCKYAPTYTAYRELGARTRRQFNSFERGKNSSLQSGGTSSCKKLNYELWDIRNYDV</sequence>
<accession>A0ABD2VWK6</accession>
<comment type="caution">
    <text evidence="11">The sequence shown here is derived from an EMBL/GenBank/DDBJ whole genome shotgun (WGS) entry which is preliminary data.</text>
</comment>
<keyword evidence="7" id="KW-0675">Receptor</keyword>
<feature type="transmembrane region" description="Helical" evidence="9">
    <location>
        <begin position="66"/>
        <end position="86"/>
    </location>
</feature>
<dbReference type="InterPro" id="IPR000276">
    <property type="entry name" value="GPCR_Rhodpsn"/>
</dbReference>
<evidence type="ECO:0000256" key="5">
    <source>
        <dbReference type="ARBA" id="ARBA00023040"/>
    </source>
</evidence>
<evidence type="ECO:0000256" key="4">
    <source>
        <dbReference type="ARBA" id="ARBA00022989"/>
    </source>
</evidence>
<evidence type="ECO:0000256" key="8">
    <source>
        <dbReference type="ARBA" id="ARBA00023224"/>
    </source>
</evidence>
<dbReference type="GO" id="GO:0016020">
    <property type="term" value="C:membrane"/>
    <property type="evidence" value="ECO:0007669"/>
    <property type="project" value="UniProtKB-SubCell"/>
</dbReference>
<gene>
    <name evidence="11" type="ORF">TKK_019174</name>
</gene>
<reference evidence="11 12" key="1">
    <citation type="journal article" date="2024" name="bioRxiv">
        <title>A reference genome for Trichogramma kaykai: A tiny desert-dwelling parasitoid wasp with competing sex-ratio distorters.</title>
        <authorList>
            <person name="Culotta J."/>
            <person name="Lindsey A.R."/>
        </authorList>
    </citation>
    <scope>NUCLEOTIDE SEQUENCE [LARGE SCALE GENOMIC DNA]</scope>
    <source>
        <strain evidence="11 12">KSX58</strain>
    </source>
</reference>
<dbReference type="EMBL" id="JBJJXI010000159">
    <property type="protein sequence ID" value="KAL3385177.1"/>
    <property type="molecule type" value="Genomic_DNA"/>
</dbReference>
<keyword evidence="12" id="KW-1185">Reference proteome</keyword>
<evidence type="ECO:0000256" key="3">
    <source>
        <dbReference type="ARBA" id="ARBA00022692"/>
    </source>
</evidence>
<evidence type="ECO:0000256" key="6">
    <source>
        <dbReference type="ARBA" id="ARBA00023136"/>
    </source>
</evidence>
<dbReference type="PROSITE" id="PS50262">
    <property type="entry name" value="G_PROTEIN_RECEP_F1_2"/>
    <property type="match status" value="1"/>
</dbReference>
<evidence type="ECO:0000256" key="9">
    <source>
        <dbReference type="SAM" id="Phobius"/>
    </source>
</evidence>
<organism evidence="11 12">
    <name type="scientific">Trichogramma kaykai</name>
    <dbReference type="NCBI Taxonomy" id="54128"/>
    <lineage>
        <taxon>Eukaryota</taxon>
        <taxon>Metazoa</taxon>
        <taxon>Ecdysozoa</taxon>
        <taxon>Arthropoda</taxon>
        <taxon>Hexapoda</taxon>
        <taxon>Insecta</taxon>
        <taxon>Pterygota</taxon>
        <taxon>Neoptera</taxon>
        <taxon>Endopterygota</taxon>
        <taxon>Hymenoptera</taxon>
        <taxon>Apocrita</taxon>
        <taxon>Proctotrupomorpha</taxon>
        <taxon>Chalcidoidea</taxon>
        <taxon>Trichogrammatidae</taxon>
        <taxon>Trichogramma</taxon>
    </lineage>
</organism>
<evidence type="ECO:0000256" key="1">
    <source>
        <dbReference type="ARBA" id="ARBA00004141"/>
    </source>
</evidence>
<proteinExistence type="inferred from homology"/>
<keyword evidence="4 9" id="KW-1133">Transmembrane helix</keyword>